<dbReference type="WBParaSite" id="maker-uti_cns_0011241-snap-gene-0.4-mRNA-1">
    <property type="protein sequence ID" value="maker-uti_cns_0011241-snap-gene-0.4-mRNA-1"/>
    <property type="gene ID" value="maker-uti_cns_0011241-snap-gene-0.4"/>
</dbReference>
<protein>
    <submittedName>
        <fullName evidence="3">WH2 domain-containing protein</fullName>
    </submittedName>
</protein>
<dbReference type="AlphaFoldDB" id="A0A1I8IB68"/>
<proteinExistence type="predicted"/>
<feature type="compositionally biased region" description="Pro residues" evidence="1">
    <location>
        <begin position="28"/>
        <end position="52"/>
    </location>
</feature>
<organism evidence="2 3">
    <name type="scientific">Macrostomum lignano</name>
    <dbReference type="NCBI Taxonomy" id="282301"/>
    <lineage>
        <taxon>Eukaryota</taxon>
        <taxon>Metazoa</taxon>
        <taxon>Spiralia</taxon>
        <taxon>Lophotrochozoa</taxon>
        <taxon>Platyhelminthes</taxon>
        <taxon>Rhabditophora</taxon>
        <taxon>Macrostomorpha</taxon>
        <taxon>Macrostomida</taxon>
        <taxon>Macrostomidae</taxon>
        <taxon>Macrostomum</taxon>
    </lineage>
</organism>
<feature type="region of interest" description="Disordered" evidence="1">
    <location>
        <begin position="91"/>
        <end position="114"/>
    </location>
</feature>
<dbReference type="Proteomes" id="UP000095280">
    <property type="component" value="Unplaced"/>
</dbReference>
<reference evidence="3" key="1">
    <citation type="submission" date="2016-11" db="UniProtKB">
        <authorList>
            <consortium name="WormBaseParasite"/>
        </authorList>
    </citation>
    <scope>IDENTIFICATION</scope>
</reference>
<keyword evidence="2" id="KW-1185">Reference proteome</keyword>
<evidence type="ECO:0000313" key="3">
    <source>
        <dbReference type="WBParaSite" id="maker-uti_cns_0011241-snap-gene-0.4-mRNA-1"/>
    </source>
</evidence>
<feature type="compositionally biased region" description="Polar residues" evidence="1">
    <location>
        <begin position="96"/>
        <end position="114"/>
    </location>
</feature>
<name>A0A1I8IB68_9PLAT</name>
<evidence type="ECO:0000313" key="2">
    <source>
        <dbReference type="Proteomes" id="UP000095280"/>
    </source>
</evidence>
<sequence>ENRIDRVVYKTSITGCCVSLASSRPRLRPLPPPPPPPPRLAPLPPPPPPPRAPGVWPSDLNSEVVGDAARGGRVAGKNGCARARITALASRESVRSTKMISQSDRFSFSSDGLS</sequence>
<evidence type="ECO:0000256" key="1">
    <source>
        <dbReference type="SAM" id="MobiDB-lite"/>
    </source>
</evidence>
<accession>A0A1I8IB68</accession>
<feature type="region of interest" description="Disordered" evidence="1">
    <location>
        <begin position="23"/>
        <end position="62"/>
    </location>
</feature>